<feature type="compositionally biased region" description="Basic and acidic residues" evidence="1">
    <location>
        <begin position="67"/>
        <end position="80"/>
    </location>
</feature>
<dbReference type="RefSeq" id="WP_237852623.1">
    <property type="nucleotide sequence ID" value="NZ_JAKLWS010000003.1"/>
</dbReference>
<sequence length="502" mass="57795">MKRSWFYFKNGKAYGPYTWKKILELLKSEEISEHTKVWANGFSERVYLAHVIKKKHKSIKPPPLPTDTDKLTDDLERETESTPPPLPIDQKNDVVDKISSSNPPHLPFDIKYEFTERESQSKKVTVGPLQSKEDIIAANTITKVSFGVFSLLLMASLYSFFIYDPITNDPPTERWPSVFSEKISNNNYEPYIEILNESTLNDIYYTQGFKIGQDHGIEVLSFLYPDISNDLYIAKRNFDLKFEDAFRNIDQTLSSEFPSWPTQKEELVKSVSQNLNFTDFSKQEAEEFLKLIQNRGNGHVQSPVLETLLMFHPKYIKAPQLLFSDEFTQEYRSNNSPKAKGVDLAIEYPTNWEAEEGRRPNIVQKFTSKNGDGLVTVNILIKDLPEEIAAELSEDDIYFLNDDDIWAETFNGTTRIDKGNAILAKQPSIWGEFAGTTKQVGVELDVHGLAFMMIKDKKMIQLLFMASPTNDNSKVEVKSLFNHYAPVFHMMLISLDFYDRYN</sequence>
<evidence type="ECO:0000259" key="2">
    <source>
        <dbReference type="Pfam" id="PF14237"/>
    </source>
</evidence>
<proteinExistence type="predicted"/>
<dbReference type="Proteomes" id="UP001165366">
    <property type="component" value="Unassembled WGS sequence"/>
</dbReference>
<organism evidence="3 4">
    <name type="scientific">Rhodohalobacter sulfatireducens</name>
    <dbReference type="NCBI Taxonomy" id="2911366"/>
    <lineage>
        <taxon>Bacteria</taxon>
        <taxon>Pseudomonadati</taxon>
        <taxon>Balneolota</taxon>
        <taxon>Balneolia</taxon>
        <taxon>Balneolales</taxon>
        <taxon>Balneolaceae</taxon>
        <taxon>Rhodohalobacter</taxon>
    </lineage>
</organism>
<reference evidence="3" key="2">
    <citation type="submission" date="2024-05" db="EMBL/GenBank/DDBJ databases">
        <title>Rhodohalobacter halophilus gen. nov., sp. nov., a moderately halophilic member of the family Balneolaceae.</title>
        <authorList>
            <person name="Xia J."/>
        </authorList>
    </citation>
    <scope>NUCLEOTIDE SEQUENCE</scope>
    <source>
        <strain evidence="3">WB101</strain>
    </source>
</reference>
<evidence type="ECO:0000313" key="4">
    <source>
        <dbReference type="Proteomes" id="UP001165366"/>
    </source>
</evidence>
<gene>
    <name evidence="3" type="ORF">L6773_04340</name>
</gene>
<comment type="caution">
    <text evidence="3">The sequence shown here is derived from an EMBL/GenBank/DDBJ whole genome shotgun (WGS) entry which is preliminary data.</text>
</comment>
<dbReference type="EMBL" id="JAKLWS010000003">
    <property type="protein sequence ID" value="MCG2587780.1"/>
    <property type="molecule type" value="Genomic_DNA"/>
</dbReference>
<protein>
    <submittedName>
        <fullName evidence="3">DUF4339 domain-containing protein</fullName>
    </submittedName>
</protein>
<feature type="region of interest" description="Disordered" evidence="1">
    <location>
        <begin position="57"/>
        <end position="92"/>
    </location>
</feature>
<reference evidence="3" key="1">
    <citation type="submission" date="2022-01" db="EMBL/GenBank/DDBJ databases">
        <authorList>
            <person name="Wang Y."/>
        </authorList>
    </citation>
    <scope>NUCLEOTIDE SEQUENCE</scope>
    <source>
        <strain evidence="3">WB101</strain>
    </source>
</reference>
<keyword evidence="4" id="KW-1185">Reference proteome</keyword>
<evidence type="ECO:0000313" key="3">
    <source>
        <dbReference type="EMBL" id="MCG2587780.1"/>
    </source>
</evidence>
<evidence type="ECO:0000256" key="1">
    <source>
        <dbReference type="SAM" id="MobiDB-lite"/>
    </source>
</evidence>
<dbReference type="Pfam" id="PF14237">
    <property type="entry name" value="GYF_2"/>
    <property type="match status" value="1"/>
</dbReference>
<feature type="domain" description="GYF" evidence="2">
    <location>
        <begin position="5"/>
        <end position="46"/>
    </location>
</feature>
<dbReference type="InterPro" id="IPR025640">
    <property type="entry name" value="GYF_2"/>
</dbReference>
<name>A0ABS9KAC1_9BACT</name>
<accession>A0ABS9KAC1</accession>